<dbReference type="Proteomes" id="UP000466388">
    <property type="component" value="Unassembled WGS sequence"/>
</dbReference>
<comment type="similarity">
    <text evidence="1">Belongs to the UPF0236 family.</text>
</comment>
<dbReference type="AlphaFoldDB" id="A0A7X3C3R8"/>
<dbReference type="EMBL" id="WNJO01000018">
    <property type="protein sequence ID" value="MTV83142.1"/>
    <property type="molecule type" value="Genomic_DNA"/>
</dbReference>
<reference evidence="2 3" key="1">
    <citation type="submission" date="2019-11" db="EMBL/GenBank/DDBJ databases">
        <title>Lactobacillus sp. nov. CRM56-3, isolated from fermented tea leaves.</title>
        <authorList>
            <person name="Phuengjayaem S."/>
            <person name="Tanasupawat S."/>
        </authorList>
    </citation>
    <scope>NUCLEOTIDE SEQUENCE [LARGE SCALE GENOMIC DNA]</scope>
    <source>
        <strain evidence="2 3">CRM56-3</strain>
    </source>
</reference>
<accession>A0A7X3C3R8</accession>
<dbReference type="NCBIfam" id="NF033529">
    <property type="entry name" value="transpos_ISLre2"/>
    <property type="match status" value="1"/>
</dbReference>
<name>A0A7X3C3R8_9LACO</name>
<sequence length="348" mass="40505">MEAYQRTTTKVDALIINRATILSYQKTCDTMPDLVTSKAGVMRVVHRYQYFDTPELTTNHQQRSVKNLYIEADEGHIHKDAKGIQFGHLIVVHEGWRQVDRSHRQLVNKHTFGGVYGQKTETFWFSVLDYLSQNYDLATVQRIIVSGDGASWIKQGTAIIPKSQFVLDKFHTFKALTTIANELNVPKATLYRWVMEDKRHLFKDLLHERRDENGDSMDETMLERFTKSTRYIKRNWRAIQNQALVGFHGTNMEGQVSYVIADRMTSRPMCWSTVGANNMIHWRILKINGVNILAEIRRQRQAQHNTQKITELDERVLRQVPEFVSHIGVFSASFINHSALFNQINYNF</sequence>
<organism evidence="2 3">
    <name type="scientific">Secundilactobacillus folii</name>
    <dbReference type="NCBI Taxonomy" id="2678357"/>
    <lineage>
        <taxon>Bacteria</taxon>
        <taxon>Bacillati</taxon>
        <taxon>Bacillota</taxon>
        <taxon>Bacilli</taxon>
        <taxon>Lactobacillales</taxon>
        <taxon>Lactobacillaceae</taxon>
        <taxon>Secundilactobacillus</taxon>
    </lineage>
</organism>
<evidence type="ECO:0000256" key="1">
    <source>
        <dbReference type="ARBA" id="ARBA00006539"/>
    </source>
</evidence>
<comment type="caution">
    <text evidence="2">The sequence shown here is derived from an EMBL/GenBank/DDBJ whole genome shotgun (WGS) entry which is preliminary data.</text>
</comment>
<dbReference type="Pfam" id="PF06782">
    <property type="entry name" value="UPF0236"/>
    <property type="match status" value="1"/>
</dbReference>
<gene>
    <name evidence="2" type="ORF">GM612_10990</name>
</gene>
<keyword evidence="3" id="KW-1185">Reference proteome</keyword>
<evidence type="ECO:0000313" key="3">
    <source>
        <dbReference type="Proteomes" id="UP000466388"/>
    </source>
</evidence>
<evidence type="ECO:0000313" key="2">
    <source>
        <dbReference type="EMBL" id="MTV83142.1"/>
    </source>
</evidence>
<proteinExistence type="inferred from homology"/>
<protein>
    <submittedName>
        <fullName evidence="2">ISLre2 family transposase</fullName>
    </submittedName>
</protein>
<dbReference type="InterPro" id="IPR009620">
    <property type="entry name" value="UPF0236"/>
</dbReference>